<gene>
    <name evidence="2" type="ORF">FHR33_009950</name>
</gene>
<accession>A0A7W5VT25</accession>
<dbReference type="Gene3D" id="3.40.50.1110">
    <property type="entry name" value="SGNH hydrolase"/>
    <property type="match status" value="1"/>
</dbReference>
<dbReference type="Pfam" id="PF14606">
    <property type="entry name" value="Lipase_GDSL_3"/>
    <property type="match status" value="1"/>
</dbReference>
<reference evidence="2 3" key="1">
    <citation type="submission" date="2020-08" db="EMBL/GenBank/DDBJ databases">
        <title>Sequencing the genomes of 1000 actinobacteria strains.</title>
        <authorList>
            <person name="Klenk H.-P."/>
        </authorList>
    </citation>
    <scope>NUCLEOTIDE SEQUENCE [LARGE SCALE GENOMIC DNA]</scope>
    <source>
        <strain evidence="2 3">DSM 44320</strain>
    </source>
</reference>
<keyword evidence="3" id="KW-1185">Reference proteome</keyword>
<dbReference type="InterPro" id="IPR036514">
    <property type="entry name" value="SGNH_hydro_sf"/>
</dbReference>
<dbReference type="Proteomes" id="UP000579945">
    <property type="component" value="Unassembled WGS sequence"/>
</dbReference>
<evidence type="ECO:0000313" key="2">
    <source>
        <dbReference type="EMBL" id="MBB3733997.1"/>
    </source>
</evidence>
<dbReference type="Gene3D" id="2.60.120.260">
    <property type="entry name" value="Galactose-binding domain-like"/>
    <property type="match status" value="1"/>
</dbReference>
<protein>
    <recommendedName>
        <fullName evidence="1">SGNH hydrolase-type esterase domain-containing protein</fullName>
    </recommendedName>
</protein>
<dbReference type="GeneID" id="95396499"/>
<proteinExistence type="predicted"/>
<dbReference type="AlphaFoldDB" id="A0A7W5VT25"/>
<feature type="domain" description="SGNH hydrolase-type esterase" evidence="1">
    <location>
        <begin position="171"/>
        <end position="272"/>
    </location>
</feature>
<organism evidence="2 3">
    <name type="scientific">Nonomuraea dietziae</name>
    <dbReference type="NCBI Taxonomy" id="65515"/>
    <lineage>
        <taxon>Bacteria</taxon>
        <taxon>Bacillati</taxon>
        <taxon>Actinomycetota</taxon>
        <taxon>Actinomycetes</taxon>
        <taxon>Streptosporangiales</taxon>
        <taxon>Streptosporangiaceae</taxon>
        <taxon>Nonomuraea</taxon>
    </lineage>
</organism>
<comment type="caution">
    <text evidence="2">The sequence shown here is derived from an EMBL/GenBank/DDBJ whole genome shotgun (WGS) entry which is preliminary data.</text>
</comment>
<evidence type="ECO:0000259" key="1">
    <source>
        <dbReference type="Pfam" id="PF14606"/>
    </source>
</evidence>
<dbReference type="EMBL" id="JACIBV010000003">
    <property type="protein sequence ID" value="MBB3733997.1"/>
    <property type="molecule type" value="Genomic_DNA"/>
</dbReference>
<dbReference type="InterPro" id="IPR013830">
    <property type="entry name" value="SGNH_hydro"/>
</dbReference>
<sequence>MQSVLQAALACVVGAVETTTDPSGVTFHRSSSTVRARLDDMGLDSMSAVPAGIRMEALTDASALILDVQLTEFLMLGATSSGSAFDLVLDGELRDPVTTTEQTLVVIDPVTWTMEHQPTGPATLRFDLGVSEVERRVEIWFPAGAMLKLLDVRINDGSSLRPAPTAGPLWVHHGSSISQCAEADRPTGTWPAIVARSAGRSLLNLALAGQSHLDQFTARTIRDLPATAISLELGLNVLSTDSMRERAFVSAFHGFLDTIRDGHPTTPIVIVTPIICPIAEHHPGPTPLGRDQQIRVIERPADLTAEALSLSRIRSLLHQHAAIRRKEGDTNLHTIDGLALFGPGDAGDLTDGLHPNASGYRRIAERFLPLAFGGDGPLR</sequence>
<dbReference type="RefSeq" id="WP_183662907.1">
    <property type="nucleotide sequence ID" value="NZ_BAAAXX010000065.1"/>
</dbReference>
<dbReference type="SUPFAM" id="SSF52266">
    <property type="entry name" value="SGNH hydrolase"/>
    <property type="match status" value="1"/>
</dbReference>
<evidence type="ECO:0000313" key="3">
    <source>
        <dbReference type="Proteomes" id="UP000579945"/>
    </source>
</evidence>
<name>A0A7W5VT25_9ACTN</name>